<evidence type="ECO:0000313" key="2">
    <source>
        <dbReference type="EMBL" id="CAG9791531.1"/>
    </source>
</evidence>
<evidence type="ECO:0000313" key="3">
    <source>
        <dbReference type="Proteomes" id="UP001153714"/>
    </source>
</evidence>
<dbReference type="SUPFAM" id="SSF52087">
    <property type="entry name" value="CRAL/TRIO domain"/>
    <property type="match status" value="1"/>
</dbReference>
<dbReference type="PROSITE" id="PS50191">
    <property type="entry name" value="CRAL_TRIO"/>
    <property type="match status" value="1"/>
</dbReference>
<dbReference type="Pfam" id="PF00650">
    <property type="entry name" value="CRAL_TRIO"/>
    <property type="match status" value="1"/>
</dbReference>
<protein>
    <recommendedName>
        <fullName evidence="1">CRAL-TRIO domain-containing protein</fullName>
    </recommendedName>
</protein>
<sequence>MESLHNDPVLKFHPDTLKVVRQEFNLDKSGEMDRAIDILELWLKKQDHFTKKDFHRDYLERAIIKAKGSVERTKERLDKLFTARVLLHDLFVVRDISKFKELDENVTDGILPKLTSDHCRVYILQNYAQTFSAELFNQFYTRAFYYMEYFSRYDYAKAGIAIFDYRNLNVFEFLKHLDLIQVGHLINVALNGYGIRVKEIHIISSSKFITLLVTTFKQMLSEKLGKRIHVHSDTDTLHQYVDKDVLPEDCGGTEKSMKEIHNEWVEVLSADSFMEYLKETYEAKIDENLRPVTKLNDEYLGIAGTFRTLNVD</sequence>
<dbReference type="PRINTS" id="PR00180">
    <property type="entry name" value="CRETINALDHBP"/>
</dbReference>
<keyword evidence="3" id="KW-1185">Reference proteome</keyword>
<dbReference type="GO" id="GO:0016020">
    <property type="term" value="C:membrane"/>
    <property type="evidence" value="ECO:0007669"/>
    <property type="project" value="TreeGrafter"/>
</dbReference>
<dbReference type="CDD" id="cd00170">
    <property type="entry name" value="SEC14"/>
    <property type="match status" value="1"/>
</dbReference>
<dbReference type="EMBL" id="OU893334">
    <property type="protein sequence ID" value="CAG9791531.1"/>
    <property type="molecule type" value="Genomic_DNA"/>
</dbReference>
<dbReference type="SMART" id="SM00516">
    <property type="entry name" value="SEC14"/>
    <property type="match status" value="1"/>
</dbReference>
<dbReference type="AlphaFoldDB" id="A0A9N9R745"/>
<dbReference type="OrthoDB" id="8169788at2759"/>
<organism evidence="2 3">
    <name type="scientific">Diatraea saccharalis</name>
    <name type="common">sugarcane borer</name>
    <dbReference type="NCBI Taxonomy" id="40085"/>
    <lineage>
        <taxon>Eukaryota</taxon>
        <taxon>Metazoa</taxon>
        <taxon>Ecdysozoa</taxon>
        <taxon>Arthropoda</taxon>
        <taxon>Hexapoda</taxon>
        <taxon>Insecta</taxon>
        <taxon>Pterygota</taxon>
        <taxon>Neoptera</taxon>
        <taxon>Endopterygota</taxon>
        <taxon>Lepidoptera</taxon>
        <taxon>Glossata</taxon>
        <taxon>Ditrysia</taxon>
        <taxon>Pyraloidea</taxon>
        <taxon>Crambidae</taxon>
        <taxon>Crambinae</taxon>
        <taxon>Diatraea</taxon>
    </lineage>
</organism>
<dbReference type="Gene3D" id="3.40.525.10">
    <property type="entry name" value="CRAL-TRIO lipid binding domain"/>
    <property type="match status" value="1"/>
</dbReference>
<dbReference type="InterPro" id="IPR001251">
    <property type="entry name" value="CRAL-TRIO_dom"/>
</dbReference>
<evidence type="ECO:0000259" key="1">
    <source>
        <dbReference type="PROSITE" id="PS50191"/>
    </source>
</evidence>
<accession>A0A9N9R745</accession>
<dbReference type="Proteomes" id="UP001153714">
    <property type="component" value="Chromosome 3"/>
</dbReference>
<dbReference type="PANTHER" id="PTHR10174">
    <property type="entry name" value="ALPHA-TOCOPHEROL TRANSFER PROTEIN-RELATED"/>
    <property type="match status" value="1"/>
</dbReference>
<dbReference type="InterPro" id="IPR036865">
    <property type="entry name" value="CRAL-TRIO_dom_sf"/>
</dbReference>
<gene>
    <name evidence="2" type="ORF">DIATSA_LOCUS9140</name>
</gene>
<name>A0A9N9R745_9NEOP</name>
<dbReference type="GO" id="GO:1902936">
    <property type="term" value="F:phosphatidylinositol bisphosphate binding"/>
    <property type="evidence" value="ECO:0007669"/>
    <property type="project" value="TreeGrafter"/>
</dbReference>
<feature type="domain" description="CRAL-TRIO" evidence="1">
    <location>
        <begin position="98"/>
        <end position="258"/>
    </location>
</feature>
<dbReference type="PANTHER" id="PTHR10174:SF222">
    <property type="entry name" value="GH10083P-RELATED"/>
    <property type="match status" value="1"/>
</dbReference>
<reference evidence="2" key="1">
    <citation type="submission" date="2021-12" db="EMBL/GenBank/DDBJ databases">
        <authorList>
            <person name="King R."/>
        </authorList>
    </citation>
    <scope>NUCLEOTIDE SEQUENCE</scope>
</reference>
<reference evidence="2" key="2">
    <citation type="submission" date="2022-10" db="EMBL/GenBank/DDBJ databases">
        <authorList>
            <consortium name="ENA_rothamsted_submissions"/>
            <consortium name="culmorum"/>
            <person name="King R."/>
        </authorList>
    </citation>
    <scope>NUCLEOTIDE SEQUENCE</scope>
</reference>
<proteinExistence type="predicted"/>